<feature type="region of interest" description="Disordered" evidence="1">
    <location>
        <begin position="1191"/>
        <end position="1238"/>
    </location>
</feature>
<evidence type="ECO:0000313" key="2">
    <source>
        <dbReference type="EMBL" id="KAK5057863.1"/>
    </source>
</evidence>
<keyword evidence="3" id="KW-1185">Reference proteome</keyword>
<dbReference type="Gene3D" id="3.40.50.300">
    <property type="entry name" value="P-loop containing nucleotide triphosphate hydrolases"/>
    <property type="match status" value="1"/>
</dbReference>
<feature type="compositionally biased region" description="Polar residues" evidence="1">
    <location>
        <begin position="952"/>
        <end position="964"/>
    </location>
</feature>
<feature type="region of interest" description="Disordered" evidence="1">
    <location>
        <begin position="925"/>
        <end position="1144"/>
    </location>
</feature>
<feature type="compositionally biased region" description="Polar residues" evidence="1">
    <location>
        <begin position="972"/>
        <end position="997"/>
    </location>
</feature>
<feature type="compositionally biased region" description="Low complexity" evidence="1">
    <location>
        <begin position="334"/>
        <end position="348"/>
    </location>
</feature>
<name>A0AAV9NKU6_9EURO</name>
<dbReference type="InterPro" id="IPR027417">
    <property type="entry name" value="P-loop_NTPase"/>
</dbReference>
<evidence type="ECO:0008006" key="4">
    <source>
        <dbReference type="Google" id="ProtNLM"/>
    </source>
</evidence>
<dbReference type="PANTHER" id="PTHR48187:SF2">
    <property type="entry name" value="LD21810P"/>
    <property type="match status" value="1"/>
</dbReference>
<feature type="compositionally biased region" description="Polar residues" evidence="1">
    <location>
        <begin position="1099"/>
        <end position="1129"/>
    </location>
</feature>
<reference evidence="2 3" key="1">
    <citation type="submission" date="2023-08" db="EMBL/GenBank/DDBJ databases">
        <title>Black Yeasts Isolated from many extreme environments.</title>
        <authorList>
            <person name="Coleine C."/>
            <person name="Stajich J.E."/>
            <person name="Selbmann L."/>
        </authorList>
    </citation>
    <scope>NUCLEOTIDE SEQUENCE [LARGE SCALE GENOMIC DNA]</scope>
    <source>
        <strain evidence="2 3">CCFEE 5792</strain>
    </source>
</reference>
<dbReference type="PANTHER" id="PTHR48187">
    <property type="entry name" value="LD21810P"/>
    <property type="match status" value="1"/>
</dbReference>
<gene>
    <name evidence="2" type="ORF">LTR84_011864</name>
</gene>
<evidence type="ECO:0000313" key="3">
    <source>
        <dbReference type="Proteomes" id="UP001358417"/>
    </source>
</evidence>
<dbReference type="SUPFAM" id="SSF52540">
    <property type="entry name" value="P-loop containing nucleoside triphosphate hydrolases"/>
    <property type="match status" value="1"/>
</dbReference>
<feature type="region of interest" description="Disordered" evidence="1">
    <location>
        <begin position="320"/>
        <end position="362"/>
    </location>
</feature>
<protein>
    <recommendedName>
        <fullName evidence="4">NB-ARC domain-containing protein</fullName>
    </recommendedName>
</protein>
<dbReference type="GO" id="GO:0043531">
    <property type="term" value="F:ADP binding"/>
    <property type="evidence" value="ECO:0007669"/>
    <property type="project" value="InterPro"/>
</dbReference>
<dbReference type="SUPFAM" id="SSF53474">
    <property type="entry name" value="alpha/beta-Hydrolases"/>
    <property type="match status" value="1"/>
</dbReference>
<dbReference type="Gene3D" id="3.40.50.1820">
    <property type="entry name" value="alpha/beta hydrolase"/>
    <property type="match status" value="1"/>
</dbReference>
<dbReference type="RefSeq" id="XP_064708981.1">
    <property type="nucleotide sequence ID" value="XM_064855392.1"/>
</dbReference>
<comment type="caution">
    <text evidence="2">The sequence shown here is derived from an EMBL/GenBank/DDBJ whole genome shotgun (WGS) entry which is preliminary data.</text>
</comment>
<dbReference type="InterPro" id="IPR029058">
    <property type="entry name" value="AB_hydrolase_fold"/>
</dbReference>
<sequence length="1333" mass="148417">MSTSAAKPIQQYGLTEVYSATNPLVDVVFVHGLNGHPLNTWSTTKPDVFWPADLLPAALEDQRPRILTYGYDANVTAFTDGVSKDKIHNHAEHLASRLVANRSLRKAQERPIIFICHSLGGLVVKRCLIYCNSIRHHQHTERLRSIYVSTYGILFLGTPHNGSDLAKWGSLLEKICSVALPKKFFDSSPQLVKALKTNNETLQNINRLFIEIIGRFHIYFFHESKPTDLKGTREFVVEEDSAAPVIEGVDRMGIEKDHSHMCKFEDESSPGYDVVAEAVQRYAEESQSRIRSRWEEEKRVSEFERQAAARELLGDSIFQMSAGTSGNATPLPPNSNNQPSSLSAHSPPKQLPGPPSPHSIGSIQTTEKQNLALSTGLLLVAPVGFRPNSMFYGFQLELDQLEQKLANQKRRVIGTCAVLLWGSPGSGKSQIAREYLWRHRNNYPAGCFWVDCKTHESRSKSYWEISQAVAILGIDHPRSSAWDESSKFVDSIRKWFETQEGWLLVFDGVTTDNDDDIQAFVPFIPDKSGNSIIYTSVDRTLAKRQRLLNPTGIKVFPLSQHDACSILYKNLGIKEPTAVQAKKAAQLVKHYECLPLAIHAASHMLIARGTSLEKYSPGVSDHRLADPFLDIMAALRDHLHPEAINLVTILGFFAHSIPVALLRFGIPALQEMGIEIRSVESIGSMKKELDNTIAVLIRYGLVERTLLEYSVASPNRSVSPELYRHRASTTSTVGSNRQMQLQLVRDDSSSIKSMLDQPNGKAEDSSQNSITYSIDILRIHTVVQGVLRDELKFRYADQPNQYWSWLGIASRFLCHSYLVADEKIRSAEGRGLVRDYRDYETHTTRMWSHFPKSAQDASPALRKIRHQLHDTIRTIKKEIQSRSPSHSVDSIHHRVQASVFERANSTSSDSPESDSGLTRTSTWTLEGHTEGHTESPTQMHQERDFHDEDSDSSWTDRWSQSGMGNSRVLIPSGNSTRRPSESLTTPTETASRRSSVLQAIFQGRPSLTKKPKDLGEWKPALVPPTLSQDQAQTRSRASSFTSGTNDSRLARPTSTGSSEASAALAAVHRASPPASRGGRIKSPSRPQSLDRSGSDETRQPLSIKSPNLSLSPLATEFHPSQSMPNFDSSEITRRHSRQPSSSPRLVQTVIVNQATARIVPPLQFEENISITRRTQVPHVFTNARLPARHDMGDRLDTRDFPSGYMSQPMSRDTSRESNVSLATAPPAVPGSASLSSSPQIREPYLYSRPGLASIDVVAANTWTDGAEEGIETAKNTPLASSLFFEGSNIFERYQERYGSVQFGQMSPVEIDSARARVTLAREKSIKGATEEGK</sequence>
<accession>A0AAV9NKU6</accession>
<organism evidence="2 3">
    <name type="scientific">Exophiala bonariae</name>
    <dbReference type="NCBI Taxonomy" id="1690606"/>
    <lineage>
        <taxon>Eukaryota</taxon>
        <taxon>Fungi</taxon>
        <taxon>Dikarya</taxon>
        <taxon>Ascomycota</taxon>
        <taxon>Pezizomycotina</taxon>
        <taxon>Eurotiomycetes</taxon>
        <taxon>Chaetothyriomycetidae</taxon>
        <taxon>Chaetothyriales</taxon>
        <taxon>Herpotrichiellaceae</taxon>
        <taxon>Exophiala</taxon>
    </lineage>
</organism>
<feature type="compositionally biased region" description="Polar residues" evidence="1">
    <location>
        <begin position="1204"/>
        <end position="1221"/>
    </location>
</feature>
<dbReference type="EMBL" id="JAVRRD010000006">
    <property type="protein sequence ID" value="KAK5057863.1"/>
    <property type="molecule type" value="Genomic_DNA"/>
</dbReference>
<feature type="compositionally biased region" description="Polar residues" evidence="1">
    <location>
        <begin position="1025"/>
        <end position="1047"/>
    </location>
</feature>
<dbReference type="GeneID" id="89980014"/>
<evidence type="ECO:0000256" key="1">
    <source>
        <dbReference type="SAM" id="MobiDB-lite"/>
    </source>
</evidence>
<proteinExistence type="predicted"/>
<feature type="compositionally biased region" description="Low complexity" evidence="1">
    <location>
        <begin position="1054"/>
        <end position="1074"/>
    </location>
</feature>
<dbReference type="Proteomes" id="UP001358417">
    <property type="component" value="Unassembled WGS sequence"/>
</dbReference>
<feature type="region of interest" description="Disordered" evidence="1">
    <location>
        <begin position="746"/>
        <end position="766"/>
    </location>
</feature>